<name>A0ABS6AIL9_9RHOB</name>
<evidence type="ECO:0000259" key="2">
    <source>
        <dbReference type="Pfam" id="PF13193"/>
    </source>
</evidence>
<accession>A0ABS6AIL9</accession>
<keyword evidence="4" id="KW-1185">Reference proteome</keyword>
<dbReference type="PROSITE" id="PS00455">
    <property type="entry name" value="AMP_BINDING"/>
    <property type="match status" value="1"/>
</dbReference>
<evidence type="ECO:0000313" key="3">
    <source>
        <dbReference type="EMBL" id="MBU3029226.1"/>
    </source>
</evidence>
<dbReference type="PANTHER" id="PTHR43767">
    <property type="entry name" value="LONG-CHAIN-FATTY-ACID--COA LIGASE"/>
    <property type="match status" value="1"/>
</dbReference>
<dbReference type="InterPro" id="IPR020845">
    <property type="entry name" value="AMP-binding_CS"/>
</dbReference>
<dbReference type="Pfam" id="PF00501">
    <property type="entry name" value="AMP-binding"/>
    <property type="match status" value="1"/>
</dbReference>
<organism evidence="3 4">
    <name type="scientific">Paracoccus marinaquae</name>
    <dbReference type="NCBI Taxonomy" id="2841926"/>
    <lineage>
        <taxon>Bacteria</taxon>
        <taxon>Pseudomonadati</taxon>
        <taxon>Pseudomonadota</taxon>
        <taxon>Alphaproteobacteria</taxon>
        <taxon>Rhodobacterales</taxon>
        <taxon>Paracoccaceae</taxon>
        <taxon>Paracoccus</taxon>
    </lineage>
</organism>
<evidence type="ECO:0000313" key="4">
    <source>
        <dbReference type="Proteomes" id="UP001166191"/>
    </source>
</evidence>
<dbReference type="InterPro" id="IPR025110">
    <property type="entry name" value="AMP-bd_C"/>
</dbReference>
<dbReference type="NCBIfam" id="NF005676">
    <property type="entry name" value="PRK07470.1"/>
    <property type="match status" value="1"/>
</dbReference>
<dbReference type="Proteomes" id="UP001166191">
    <property type="component" value="Unassembled WGS sequence"/>
</dbReference>
<gene>
    <name evidence="3" type="ORF">KNW02_03705</name>
</gene>
<sequence>MTPASLRTMNLGHLLDQTARRLPDLPAMIWGGRRWTWAQMRGRVDAMARLLAQDYGIGKGDRVLVQSPNNNQMWESLWACLKLGAIWVPANFRGAPDDLRWMVELAQPKLLICEAGFPDHAAACDLPTLAIGQAGFGPDLDAALAGHDDAPLRAADVARDDPAWLFFTSGSTGKPKAAVLTHGQMGFVIANHLADLIPGTSEADASLVVAPLSHGAGIHQMLQVARGAVTILPGGPGFDPAEIWRLVAAHRVSNMFTVPTIVKLLTEHPAVDAHDHSSLRHVIYAGAPMYRADQIRALQKLGPVLVQYFGLGEVTGCITVLPARLHEAGEGWALEGSCGFPRLGIQIEIQDDDGNPLPPGETGELCVTGGAVFAGYWRNPEANAKSFRDGWFRTGDLGHMDARGFFYLTGRESDMFISGGSNIHPREIEEKLLLHPDVVECAVLGMPDPTWGEVGVAICVTRDGSAPDLATWLGPKIARYKLPRRFLFWEALPKSGYGKITKKLVREELLRRDALAGADG</sequence>
<feature type="domain" description="AMP-binding enzyme C-terminal" evidence="2">
    <location>
        <begin position="427"/>
        <end position="499"/>
    </location>
</feature>
<feature type="domain" description="AMP-dependent synthetase/ligase" evidence="1">
    <location>
        <begin position="16"/>
        <end position="377"/>
    </location>
</feature>
<dbReference type="EMBL" id="JAHKNG010000004">
    <property type="protein sequence ID" value="MBU3029226.1"/>
    <property type="molecule type" value="Genomic_DNA"/>
</dbReference>
<evidence type="ECO:0000259" key="1">
    <source>
        <dbReference type="Pfam" id="PF00501"/>
    </source>
</evidence>
<reference evidence="3" key="1">
    <citation type="submission" date="2021-06" db="EMBL/GenBank/DDBJ databases">
        <title>Paracoccus bacterium XHP0099 sp. nov., isolated from the surface waters of the Yellow Sea.</title>
        <authorList>
            <person name="Xue H."/>
            <person name="Zhang D."/>
        </authorList>
    </citation>
    <scope>NUCLEOTIDE SEQUENCE</scope>
    <source>
        <strain evidence="3">XHP0099</strain>
    </source>
</reference>
<dbReference type="InterPro" id="IPR050237">
    <property type="entry name" value="ATP-dep_AMP-bd_enzyme"/>
</dbReference>
<dbReference type="Pfam" id="PF13193">
    <property type="entry name" value="AMP-binding_C"/>
    <property type="match status" value="1"/>
</dbReference>
<dbReference type="InterPro" id="IPR000873">
    <property type="entry name" value="AMP-dep_synth/lig_dom"/>
</dbReference>
<dbReference type="RefSeq" id="WP_216031925.1">
    <property type="nucleotide sequence ID" value="NZ_JAHKNG010000004.1"/>
</dbReference>
<protein>
    <submittedName>
        <fullName evidence="3">AMP-binding protein</fullName>
    </submittedName>
</protein>
<proteinExistence type="predicted"/>
<dbReference type="PANTHER" id="PTHR43767:SF7">
    <property type="entry name" value="MEDIUM_LONG-CHAIN-FATTY-ACID--COA LIGASE FADD8"/>
    <property type="match status" value="1"/>
</dbReference>
<comment type="caution">
    <text evidence="3">The sequence shown here is derived from an EMBL/GenBank/DDBJ whole genome shotgun (WGS) entry which is preliminary data.</text>
</comment>
<dbReference type="CDD" id="cd17631">
    <property type="entry name" value="FACL_FadD13-like"/>
    <property type="match status" value="1"/>
</dbReference>